<keyword evidence="9 13" id="KW-0418">Kinase</keyword>
<dbReference type="GO" id="GO:0009245">
    <property type="term" value="P:lipid A biosynthetic process"/>
    <property type="evidence" value="ECO:0007669"/>
    <property type="project" value="UniProtKB-UniRule"/>
</dbReference>
<dbReference type="Proteomes" id="UP000955338">
    <property type="component" value="Chromosome"/>
</dbReference>
<dbReference type="PANTHER" id="PTHR42724">
    <property type="entry name" value="TETRAACYLDISACCHARIDE 4'-KINASE"/>
    <property type="match status" value="1"/>
</dbReference>
<dbReference type="EC" id="2.7.1.130" evidence="3 13"/>
<reference evidence="14" key="1">
    <citation type="submission" date="2017-06" db="EMBL/GenBank/DDBJ databases">
        <title>Genome sequencing of pathogenic and non-pathogenic strains within Bisgaard taxon 40.</title>
        <authorList>
            <person name="Ladner J.T."/>
            <person name="Lovett S.P."/>
            <person name="Koroleva G."/>
            <person name="Lorch J.M."/>
        </authorList>
    </citation>
    <scope>NUCLEOTIDE SEQUENCE</scope>
    <source>
        <strain evidence="14">27576-1-I1</strain>
    </source>
</reference>
<keyword evidence="8 13" id="KW-0547">Nucleotide-binding</keyword>
<dbReference type="PANTHER" id="PTHR42724:SF1">
    <property type="entry name" value="TETRAACYLDISACCHARIDE 4'-KINASE, MITOCHONDRIAL-RELATED"/>
    <property type="match status" value="1"/>
</dbReference>
<evidence type="ECO:0000256" key="7">
    <source>
        <dbReference type="ARBA" id="ARBA00022679"/>
    </source>
</evidence>
<evidence type="ECO:0000313" key="15">
    <source>
        <dbReference type="Proteomes" id="UP000955338"/>
    </source>
</evidence>
<dbReference type="GO" id="GO:0005524">
    <property type="term" value="F:ATP binding"/>
    <property type="evidence" value="ECO:0007669"/>
    <property type="project" value="UniProtKB-UniRule"/>
</dbReference>
<organism evidence="14 15">
    <name type="scientific">Mergibacter septicus</name>
    <dbReference type="NCBI Taxonomy" id="221402"/>
    <lineage>
        <taxon>Bacteria</taxon>
        <taxon>Pseudomonadati</taxon>
        <taxon>Pseudomonadota</taxon>
        <taxon>Gammaproteobacteria</taxon>
        <taxon>Pasteurellales</taxon>
        <taxon>Pasteurellaceae</taxon>
        <taxon>Mergibacter</taxon>
    </lineage>
</organism>
<keyword evidence="15" id="KW-1185">Reference proteome</keyword>
<evidence type="ECO:0000256" key="4">
    <source>
        <dbReference type="ARBA" id="ARBA00016436"/>
    </source>
</evidence>
<evidence type="ECO:0000256" key="5">
    <source>
        <dbReference type="ARBA" id="ARBA00022516"/>
    </source>
</evidence>
<evidence type="ECO:0000256" key="10">
    <source>
        <dbReference type="ARBA" id="ARBA00022840"/>
    </source>
</evidence>
<evidence type="ECO:0000256" key="12">
    <source>
        <dbReference type="ARBA" id="ARBA00029757"/>
    </source>
</evidence>
<keyword evidence="6 13" id="KW-0441">Lipid A biosynthesis</keyword>
<evidence type="ECO:0000256" key="2">
    <source>
        <dbReference type="ARBA" id="ARBA00004870"/>
    </source>
</evidence>
<gene>
    <name evidence="13" type="primary">lpxK</name>
    <name evidence="14" type="ORF">CEP48_02150</name>
</gene>
<dbReference type="GO" id="GO:0005886">
    <property type="term" value="C:plasma membrane"/>
    <property type="evidence" value="ECO:0007669"/>
    <property type="project" value="TreeGrafter"/>
</dbReference>
<comment type="function">
    <text evidence="1 13">Transfers the gamma-phosphate of ATP to the 4'-position of a tetraacyldisaccharide 1-phosphate intermediate (termed DS-1-P) to form tetraacyldisaccharide 1,4'-bis-phosphate (lipid IVA).</text>
</comment>
<dbReference type="RefSeq" id="WP_261919631.1">
    <property type="nucleotide sequence ID" value="NZ_CP022011.1"/>
</dbReference>
<comment type="catalytic activity">
    <reaction evidence="13">
        <text>a lipid A disaccharide + ATP = a lipid IVA + ADP + H(+)</text>
        <dbReference type="Rhea" id="RHEA:67840"/>
        <dbReference type="ChEBI" id="CHEBI:15378"/>
        <dbReference type="ChEBI" id="CHEBI:30616"/>
        <dbReference type="ChEBI" id="CHEBI:176343"/>
        <dbReference type="ChEBI" id="CHEBI:176425"/>
        <dbReference type="ChEBI" id="CHEBI:456216"/>
        <dbReference type="EC" id="2.7.1.130"/>
    </reaction>
</comment>
<dbReference type="GO" id="GO:0009029">
    <property type="term" value="F:lipid-A 4'-kinase activity"/>
    <property type="evidence" value="ECO:0007669"/>
    <property type="project" value="UniProtKB-UniRule"/>
</dbReference>
<comment type="similarity">
    <text evidence="13">Belongs to the LpxK family.</text>
</comment>
<sequence length="337" mass="37984">MNFWYQTTYLAKLIAYLLYPFSKLFGYITAFRRFAYRQGWFKSWQAPCPIIVVGNLTVGGNGKTPVVIHLAQQCQARGVKVAIISRGYGGKSKYYPLEVFPTTDPNLAGDEPVLIAQQTGVPVAVSPNRRHSIELLWQKYQPQLIISDDGLQHYALRRDAEIVVVDSQREFGNGFLLPAGGLRELPSRLKQVDCIIYNGEKAPTALPAGLFADQMQLIATEAINLVSRETRPLNTFQQITAIAGIGNPDRFFNMLQQKGLFLAQTQAFADHHAYTAKDFSYFSQDLPLLMTEKDAVKCNHFSSKNWWYVPVTAQIKGEQLSHLIEKFCPSTKTIKEQ</sequence>
<evidence type="ECO:0000313" key="14">
    <source>
        <dbReference type="EMBL" id="QDJ14288.1"/>
    </source>
</evidence>
<evidence type="ECO:0000256" key="6">
    <source>
        <dbReference type="ARBA" id="ARBA00022556"/>
    </source>
</evidence>
<evidence type="ECO:0000256" key="8">
    <source>
        <dbReference type="ARBA" id="ARBA00022741"/>
    </source>
</evidence>
<feature type="binding site" evidence="13">
    <location>
        <begin position="57"/>
        <end position="64"/>
    </location>
    <ligand>
        <name>ATP</name>
        <dbReference type="ChEBI" id="CHEBI:30616"/>
    </ligand>
</feature>
<dbReference type="InterPro" id="IPR027417">
    <property type="entry name" value="P-loop_NTPase"/>
</dbReference>
<evidence type="ECO:0000256" key="11">
    <source>
        <dbReference type="ARBA" id="ARBA00023098"/>
    </source>
</evidence>
<comment type="pathway">
    <text evidence="2 13">Glycolipid biosynthesis; lipid IV(A) biosynthesis; lipid IV(A) from (3R)-3-hydroxytetradecanoyl-[acyl-carrier-protein] and UDP-N-acetyl-alpha-D-glucosamine: step 6/6.</text>
</comment>
<dbReference type="GO" id="GO:0009244">
    <property type="term" value="P:lipopolysaccharide core region biosynthetic process"/>
    <property type="evidence" value="ECO:0007669"/>
    <property type="project" value="TreeGrafter"/>
</dbReference>
<dbReference type="Pfam" id="PF02606">
    <property type="entry name" value="LpxK"/>
    <property type="match status" value="1"/>
</dbReference>
<dbReference type="UniPathway" id="UPA00359">
    <property type="reaction ID" value="UER00482"/>
</dbReference>
<keyword evidence="7 13" id="KW-0808">Transferase</keyword>
<keyword evidence="5 13" id="KW-0444">Lipid biosynthesis</keyword>
<evidence type="ECO:0000256" key="3">
    <source>
        <dbReference type="ARBA" id="ARBA00012071"/>
    </source>
</evidence>
<evidence type="ECO:0000256" key="9">
    <source>
        <dbReference type="ARBA" id="ARBA00022777"/>
    </source>
</evidence>
<protein>
    <recommendedName>
        <fullName evidence="4 13">Tetraacyldisaccharide 4'-kinase</fullName>
        <ecNumber evidence="3 13">2.7.1.130</ecNumber>
    </recommendedName>
    <alternativeName>
        <fullName evidence="12 13">Lipid A 4'-kinase</fullName>
    </alternativeName>
</protein>
<keyword evidence="10 13" id="KW-0067">ATP-binding</keyword>
<evidence type="ECO:0000256" key="1">
    <source>
        <dbReference type="ARBA" id="ARBA00002274"/>
    </source>
</evidence>
<accession>A0A8E3MFC6</accession>
<keyword evidence="11 13" id="KW-0443">Lipid metabolism</keyword>
<dbReference type="NCBIfam" id="TIGR00682">
    <property type="entry name" value="lpxK"/>
    <property type="match status" value="1"/>
</dbReference>
<proteinExistence type="inferred from homology"/>
<dbReference type="HAMAP" id="MF_00409">
    <property type="entry name" value="LpxK"/>
    <property type="match status" value="1"/>
</dbReference>
<dbReference type="AlphaFoldDB" id="A0A8E3MFC6"/>
<dbReference type="InterPro" id="IPR003758">
    <property type="entry name" value="LpxK"/>
</dbReference>
<dbReference type="EMBL" id="CP022011">
    <property type="protein sequence ID" value="QDJ14288.1"/>
    <property type="molecule type" value="Genomic_DNA"/>
</dbReference>
<evidence type="ECO:0000256" key="13">
    <source>
        <dbReference type="HAMAP-Rule" id="MF_00409"/>
    </source>
</evidence>
<name>A0A8E3MFC6_9PAST</name>
<dbReference type="SUPFAM" id="SSF52540">
    <property type="entry name" value="P-loop containing nucleoside triphosphate hydrolases"/>
    <property type="match status" value="1"/>
</dbReference>